<keyword evidence="2" id="KW-1185">Reference proteome</keyword>
<protein>
    <submittedName>
        <fullName evidence="1">Uncharacterized protein</fullName>
    </submittedName>
</protein>
<proteinExistence type="predicted"/>
<reference evidence="1" key="1">
    <citation type="submission" date="2023-01" db="EMBL/GenBank/DDBJ databases">
        <title>Colletotrichum chrysophilum M932 genome sequence.</title>
        <authorList>
            <person name="Baroncelli R."/>
        </authorList>
    </citation>
    <scope>NUCLEOTIDE SEQUENCE</scope>
    <source>
        <strain evidence="1">M932</strain>
    </source>
</reference>
<accession>A0AAD9A4U5</accession>
<name>A0AAD9A4U5_9PEZI</name>
<dbReference type="Proteomes" id="UP001243330">
    <property type="component" value="Unassembled WGS sequence"/>
</dbReference>
<evidence type="ECO:0000313" key="2">
    <source>
        <dbReference type="Proteomes" id="UP001243330"/>
    </source>
</evidence>
<comment type="caution">
    <text evidence="1">The sequence shown here is derived from an EMBL/GenBank/DDBJ whole genome shotgun (WGS) entry which is preliminary data.</text>
</comment>
<sequence length="66" mass="7322">MPAGALAECSWNLEGRNNVDAHRPLCAFRIDVFDDWMVAAARTCGFASQRSLSPASPRLMSPRLWT</sequence>
<dbReference type="AlphaFoldDB" id="A0AAD9A4U5"/>
<gene>
    <name evidence="1" type="ORF">CCHR01_15950</name>
</gene>
<evidence type="ECO:0000313" key="1">
    <source>
        <dbReference type="EMBL" id="KAK1841433.1"/>
    </source>
</evidence>
<organism evidence="1 2">
    <name type="scientific">Colletotrichum chrysophilum</name>
    <dbReference type="NCBI Taxonomy" id="1836956"/>
    <lineage>
        <taxon>Eukaryota</taxon>
        <taxon>Fungi</taxon>
        <taxon>Dikarya</taxon>
        <taxon>Ascomycota</taxon>
        <taxon>Pezizomycotina</taxon>
        <taxon>Sordariomycetes</taxon>
        <taxon>Hypocreomycetidae</taxon>
        <taxon>Glomerellales</taxon>
        <taxon>Glomerellaceae</taxon>
        <taxon>Colletotrichum</taxon>
        <taxon>Colletotrichum gloeosporioides species complex</taxon>
    </lineage>
</organism>
<dbReference type="EMBL" id="JAQOWY010000481">
    <property type="protein sequence ID" value="KAK1841433.1"/>
    <property type="molecule type" value="Genomic_DNA"/>
</dbReference>